<dbReference type="InterPro" id="IPR032687">
    <property type="entry name" value="AraC-type_N"/>
</dbReference>
<dbReference type="PROSITE" id="PS01124">
    <property type="entry name" value="HTH_ARAC_FAMILY_2"/>
    <property type="match status" value="1"/>
</dbReference>
<dbReference type="PANTHER" id="PTHR47894:SF1">
    <property type="entry name" value="HTH-TYPE TRANSCRIPTIONAL REGULATOR VQSM"/>
    <property type="match status" value="1"/>
</dbReference>
<dbReference type="RefSeq" id="WP_229740388.1">
    <property type="nucleotide sequence ID" value="NZ_BMNE01000016.1"/>
</dbReference>
<dbReference type="PANTHER" id="PTHR47894">
    <property type="entry name" value="HTH-TYPE TRANSCRIPTIONAL REGULATOR GADX"/>
    <property type="match status" value="1"/>
</dbReference>
<proteinExistence type="predicted"/>
<dbReference type="Pfam" id="PF12625">
    <property type="entry name" value="Arabinose_bd"/>
    <property type="match status" value="1"/>
</dbReference>
<dbReference type="Gene3D" id="1.10.10.60">
    <property type="entry name" value="Homeodomain-like"/>
    <property type="match status" value="1"/>
</dbReference>
<keyword evidence="3" id="KW-0804">Transcription</keyword>
<evidence type="ECO:0000259" key="4">
    <source>
        <dbReference type="PROSITE" id="PS01124"/>
    </source>
</evidence>
<dbReference type="Proteomes" id="UP000658127">
    <property type="component" value="Unassembled WGS sequence"/>
</dbReference>
<organism evidence="5 6">
    <name type="scientific">Nocardia rhizosphaerihabitans</name>
    <dbReference type="NCBI Taxonomy" id="1691570"/>
    <lineage>
        <taxon>Bacteria</taxon>
        <taxon>Bacillati</taxon>
        <taxon>Actinomycetota</taxon>
        <taxon>Actinomycetes</taxon>
        <taxon>Mycobacteriales</taxon>
        <taxon>Nocardiaceae</taxon>
        <taxon>Nocardia</taxon>
    </lineage>
</organism>
<gene>
    <name evidence="5" type="ORF">GCM10011610_69690</name>
</gene>
<comment type="caution">
    <text evidence="5">The sequence shown here is derived from an EMBL/GenBank/DDBJ whole genome shotgun (WGS) entry which is preliminary data.</text>
</comment>
<sequence>MEISPVWAVPRGTEGVRIMVQAGVAHGVPAADCLTGTGLAEQDLDNEDAEIWAHQEFEVIRNLIAALGDRPGLGADVGGFSTLGRTGVIGFMMLAGPTFLDAVERAIPYLALSPTHLRFAIDVGENHAQLIASGSELPADVRTFIIERDLAGLAAALRGAHIDLAPLSIDTTLDPTRAAMLGQTWRVTPDHIRANQAENQLVIPRSILDLRLPQADANTARIFEHQCRRILDRRLARVGVTGQVRSRLLHNPDQWPSMDTVAAELHIDPRTLRRALTKEGASYRALVDEVRHQRAIDMLRLGQRVDEIARQLGYAETANFTHAFKRWEGLAPSHFRNLSGRSPRD</sequence>
<keyword evidence="2" id="KW-0238">DNA-binding</keyword>
<dbReference type="SUPFAM" id="SSF46689">
    <property type="entry name" value="Homeodomain-like"/>
    <property type="match status" value="1"/>
</dbReference>
<evidence type="ECO:0000256" key="2">
    <source>
        <dbReference type="ARBA" id="ARBA00023125"/>
    </source>
</evidence>
<protein>
    <submittedName>
        <fullName evidence="5">Transcriptional regulator</fullName>
    </submittedName>
</protein>
<keyword evidence="1" id="KW-0805">Transcription regulation</keyword>
<name>A0ABQ2L4V1_9NOCA</name>
<accession>A0ABQ2L4V1</accession>
<dbReference type="InterPro" id="IPR009057">
    <property type="entry name" value="Homeodomain-like_sf"/>
</dbReference>
<dbReference type="EMBL" id="BMNE01000016">
    <property type="protein sequence ID" value="GGO00594.1"/>
    <property type="molecule type" value="Genomic_DNA"/>
</dbReference>
<evidence type="ECO:0000313" key="6">
    <source>
        <dbReference type="Proteomes" id="UP000658127"/>
    </source>
</evidence>
<evidence type="ECO:0000256" key="3">
    <source>
        <dbReference type="ARBA" id="ARBA00023163"/>
    </source>
</evidence>
<evidence type="ECO:0000313" key="5">
    <source>
        <dbReference type="EMBL" id="GGO00594.1"/>
    </source>
</evidence>
<evidence type="ECO:0000256" key="1">
    <source>
        <dbReference type="ARBA" id="ARBA00023015"/>
    </source>
</evidence>
<reference evidence="6" key="1">
    <citation type="journal article" date="2019" name="Int. J. Syst. Evol. Microbiol.">
        <title>The Global Catalogue of Microorganisms (GCM) 10K type strain sequencing project: providing services to taxonomists for standard genome sequencing and annotation.</title>
        <authorList>
            <consortium name="The Broad Institute Genomics Platform"/>
            <consortium name="The Broad Institute Genome Sequencing Center for Infectious Disease"/>
            <person name="Wu L."/>
            <person name="Ma J."/>
        </authorList>
    </citation>
    <scope>NUCLEOTIDE SEQUENCE [LARGE SCALE GENOMIC DNA]</scope>
    <source>
        <strain evidence="6">CGMCC 4.7329</strain>
    </source>
</reference>
<dbReference type="SMART" id="SM00342">
    <property type="entry name" value="HTH_ARAC"/>
    <property type="match status" value="1"/>
</dbReference>
<feature type="domain" description="HTH araC/xylS-type" evidence="4">
    <location>
        <begin position="242"/>
        <end position="338"/>
    </location>
</feature>
<dbReference type="Pfam" id="PF12833">
    <property type="entry name" value="HTH_18"/>
    <property type="match status" value="1"/>
</dbReference>
<dbReference type="InterPro" id="IPR018060">
    <property type="entry name" value="HTH_AraC"/>
</dbReference>
<dbReference type="InterPro" id="IPR020449">
    <property type="entry name" value="Tscrpt_reg_AraC-type_HTH"/>
</dbReference>
<dbReference type="PRINTS" id="PR00032">
    <property type="entry name" value="HTHARAC"/>
</dbReference>
<keyword evidence="6" id="KW-1185">Reference proteome</keyword>